<evidence type="ECO:0000313" key="1">
    <source>
        <dbReference type="EMBL" id="KAJ7028796.1"/>
    </source>
</evidence>
<dbReference type="EMBL" id="JARJCM010000108">
    <property type="protein sequence ID" value="KAJ7028796.1"/>
    <property type="molecule type" value="Genomic_DNA"/>
</dbReference>
<dbReference type="AlphaFoldDB" id="A0AAD6SKW8"/>
<organism evidence="1 2">
    <name type="scientific">Mycena alexandri</name>
    <dbReference type="NCBI Taxonomy" id="1745969"/>
    <lineage>
        <taxon>Eukaryota</taxon>
        <taxon>Fungi</taxon>
        <taxon>Dikarya</taxon>
        <taxon>Basidiomycota</taxon>
        <taxon>Agaricomycotina</taxon>
        <taxon>Agaricomycetes</taxon>
        <taxon>Agaricomycetidae</taxon>
        <taxon>Agaricales</taxon>
        <taxon>Marasmiineae</taxon>
        <taxon>Mycenaceae</taxon>
        <taxon>Mycena</taxon>
    </lineage>
</organism>
<feature type="non-terminal residue" evidence="1">
    <location>
        <position position="1"/>
    </location>
</feature>
<dbReference type="Proteomes" id="UP001218188">
    <property type="component" value="Unassembled WGS sequence"/>
</dbReference>
<sequence length="130" mass="14311">YKHRDILNTPFGMCVVTSMGPFDAVKGGHMVLWELKLVIEFPSASSILLPSATITHSNLPVQPGDARASFTQYTGGGLMRFVDNGFRTEAELLAEDPAEYERLAALKDTRWEMGLALLSTVDELLEPVVE</sequence>
<dbReference type="Gene3D" id="3.60.130.30">
    <property type="match status" value="1"/>
</dbReference>
<accession>A0AAD6SKW8</accession>
<keyword evidence="2" id="KW-1185">Reference proteome</keyword>
<gene>
    <name evidence="1" type="ORF">C8F04DRAFT_963568</name>
</gene>
<evidence type="ECO:0000313" key="2">
    <source>
        <dbReference type="Proteomes" id="UP001218188"/>
    </source>
</evidence>
<reference evidence="1" key="1">
    <citation type="submission" date="2023-03" db="EMBL/GenBank/DDBJ databases">
        <title>Massive genome expansion in bonnet fungi (Mycena s.s.) driven by repeated elements and novel gene families across ecological guilds.</title>
        <authorList>
            <consortium name="Lawrence Berkeley National Laboratory"/>
            <person name="Harder C.B."/>
            <person name="Miyauchi S."/>
            <person name="Viragh M."/>
            <person name="Kuo A."/>
            <person name="Thoen E."/>
            <person name="Andreopoulos B."/>
            <person name="Lu D."/>
            <person name="Skrede I."/>
            <person name="Drula E."/>
            <person name="Henrissat B."/>
            <person name="Morin E."/>
            <person name="Kohler A."/>
            <person name="Barry K."/>
            <person name="LaButti K."/>
            <person name="Morin E."/>
            <person name="Salamov A."/>
            <person name="Lipzen A."/>
            <person name="Mereny Z."/>
            <person name="Hegedus B."/>
            <person name="Baldrian P."/>
            <person name="Stursova M."/>
            <person name="Weitz H."/>
            <person name="Taylor A."/>
            <person name="Grigoriev I.V."/>
            <person name="Nagy L.G."/>
            <person name="Martin F."/>
            <person name="Kauserud H."/>
        </authorList>
    </citation>
    <scope>NUCLEOTIDE SEQUENCE</scope>
    <source>
        <strain evidence="1">CBHHK200</strain>
    </source>
</reference>
<protein>
    <submittedName>
        <fullName evidence="1">Uncharacterized protein</fullName>
    </submittedName>
</protein>
<proteinExistence type="predicted"/>
<comment type="caution">
    <text evidence="1">The sequence shown here is derived from an EMBL/GenBank/DDBJ whole genome shotgun (WGS) entry which is preliminary data.</text>
</comment>
<name>A0AAD6SKW8_9AGAR</name>